<dbReference type="RefSeq" id="WP_099999467.1">
    <property type="nucleotide sequence ID" value="NZ_CP017940.1"/>
</dbReference>
<dbReference type="GO" id="GO:0003887">
    <property type="term" value="F:DNA-directed DNA polymerase activity"/>
    <property type="evidence" value="ECO:0007669"/>
    <property type="project" value="InterPro"/>
</dbReference>
<dbReference type="SUPFAM" id="SSF102400">
    <property type="entry name" value="DNA polymerase III chi subunit"/>
    <property type="match status" value="1"/>
</dbReference>
<dbReference type="Pfam" id="PF04364">
    <property type="entry name" value="DNA_pol3_chi"/>
    <property type="match status" value="1"/>
</dbReference>
<evidence type="ECO:0000313" key="1">
    <source>
        <dbReference type="EMBL" id="PIO46379.1"/>
    </source>
</evidence>
<dbReference type="AlphaFoldDB" id="A0A2N9W3R1"/>
<proteinExistence type="predicted"/>
<protein>
    <submittedName>
        <fullName evidence="1">DNA polymerase III subunit chi</fullName>
    </submittedName>
</protein>
<sequence>MTEILFYHLTESTLENALPGLVERSLARQWKVVIQTGSEERRDSLDNHLWTWSDASFLAHATDQEPHPEEQPIILTTGDGNPNGATVRFLVDGAEPQNVEAYERLVLMFDGHDQQQLEQARAQWKLLKAQGHTLTYWQQNAEGRWEKKA</sequence>
<evidence type="ECO:0000313" key="2">
    <source>
        <dbReference type="Proteomes" id="UP000232163"/>
    </source>
</evidence>
<dbReference type="NCBIfam" id="NF004347">
    <property type="entry name" value="PRK05728.1-4"/>
    <property type="match status" value="1"/>
</dbReference>
<comment type="caution">
    <text evidence="1">The sequence shown here is derived from an EMBL/GenBank/DDBJ whole genome shotgun (WGS) entry which is preliminary data.</text>
</comment>
<dbReference type="GO" id="GO:0032298">
    <property type="term" value="P:positive regulation of DNA-templated DNA replication initiation"/>
    <property type="evidence" value="ECO:0007669"/>
    <property type="project" value="TreeGrafter"/>
</dbReference>
<dbReference type="GO" id="GO:0006260">
    <property type="term" value="P:DNA replication"/>
    <property type="evidence" value="ECO:0007669"/>
    <property type="project" value="InterPro"/>
</dbReference>
<reference evidence="1 2" key="1">
    <citation type="journal article" date="2017" name="Int J Environ Stud">
        <title>Does the Miocene-Pliocene relict legume Oxytropis triphylla form nitrogen-fixing nodules with a combination of bacterial strains?</title>
        <authorList>
            <person name="Safronova V."/>
            <person name="Belimov A."/>
            <person name="Sazanova A."/>
            <person name="Kuznetsova I."/>
            <person name="Popova J."/>
            <person name="Andronov E."/>
            <person name="Verkhozina A."/>
            <person name="Tikhonovich I."/>
        </authorList>
    </citation>
    <scope>NUCLEOTIDE SEQUENCE [LARGE SCALE GENOMIC DNA]</scope>
    <source>
        <strain evidence="1 2">Tri-38</strain>
    </source>
</reference>
<dbReference type="KEGG" id="pht:BLM14_11270"/>
<accession>A0A2N9W3R1</accession>
<keyword evidence="2" id="KW-1185">Reference proteome</keyword>
<dbReference type="GO" id="GO:0003677">
    <property type="term" value="F:DNA binding"/>
    <property type="evidence" value="ECO:0007669"/>
    <property type="project" value="InterPro"/>
</dbReference>
<dbReference type="EMBL" id="MZMT01000003">
    <property type="protein sequence ID" value="PIO46379.1"/>
    <property type="molecule type" value="Genomic_DNA"/>
</dbReference>
<dbReference type="InterPro" id="IPR007459">
    <property type="entry name" value="DNA_pol3_chi"/>
</dbReference>
<name>A0A2N9W3R1_9HYPH</name>
<dbReference type="PANTHER" id="PTHR38767:SF1">
    <property type="entry name" value="DNA POLYMERASE III SUBUNIT CHI"/>
    <property type="match status" value="1"/>
</dbReference>
<dbReference type="Proteomes" id="UP000232163">
    <property type="component" value="Unassembled WGS sequence"/>
</dbReference>
<dbReference type="Gene3D" id="3.40.50.10110">
    <property type="entry name" value="DNA polymerase III subunit chi"/>
    <property type="match status" value="1"/>
</dbReference>
<dbReference type="PANTHER" id="PTHR38767">
    <property type="entry name" value="DNA POLYMERASE III SUBUNIT CHI"/>
    <property type="match status" value="1"/>
</dbReference>
<organism evidence="1 2">
    <name type="scientific">Phyllobacterium zundukense</name>
    <dbReference type="NCBI Taxonomy" id="1867719"/>
    <lineage>
        <taxon>Bacteria</taxon>
        <taxon>Pseudomonadati</taxon>
        <taxon>Pseudomonadota</taxon>
        <taxon>Alphaproteobacteria</taxon>
        <taxon>Hyphomicrobiales</taxon>
        <taxon>Phyllobacteriaceae</taxon>
        <taxon>Phyllobacterium</taxon>
    </lineage>
</organism>
<dbReference type="OrthoDB" id="9795973at2"/>
<gene>
    <name evidence="1" type="ORF">B5P45_00805</name>
</gene>
<dbReference type="InterPro" id="IPR036768">
    <property type="entry name" value="PolIII_chi_sf"/>
</dbReference>